<feature type="transmembrane region" description="Helical" evidence="1">
    <location>
        <begin position="6"/>
        <end position="24"/>
    </location>
</feature>
<dbReference type="Gene3D" id="1.10.3730.20">
    <property type="match status" value="1"/>
</dbReference>
<dbReference type="RefSeq" id="WP_037977679.1">
    <property type="nucleotide sequence ID" value="NZ_JMKI01000045.1"/>
</dbReference>
<evidence type="ECO:0000256" key="1">
    <source>
        <dbReference type="SAM" id="Phobius"/>
    </source>
</evidence>
<keyword evidence="1" id="KW-0472">Membrane</keyword>
<feature type="domain" description="EamA" evidence="2">
    <location>
        <begin position="5"/>
        <end position="137"/>
    </location>
</feature>
<dbReference type="InterPro" id="IPR037185">
    <property type="entry name" value="EmrE-like"/>
</dbReference>
<feature type="transmembrane region" description="Helical" evidence="1">
    <location>
        <begin position="147"/>
        <end position="168"/>
    </location>
</feature>
<dbReference type="OrthoDB" id="2330at2"/>
<proteinExistence type="predicted"/>
<dbReference type="SUPFAM" id="SSF103481">
    <property type="entry name" value="Multidrug resistance efflux transporter EmrE"/>
    <property type="match status" value="2"/>
</dbReference>
<name>A0A073J1K3_9BACT</name>
<keyword evidence="4" id="KW-1185">Reference proteome</keyword>
<sequence>MFLLYGIFLSVVTCFCWGSTSFLMRGIRKLDAAEMSLTRACGGLLCGALLLFAKNAQLTPVTRFEFFIFLALVICNNILGDVFLFFSIRLLGVARGSAISSTYPICVAIVSYLIYDAPLTPAIAGGTLSVVAGVALLCRKGKEERPLSFRGLASAAAASVFWAAGLLLNKELLVCGLNPATIVLGRGVAFFGAASAVWFLHAFFVKKKARPWRAFLRRDSALGVTAGACSLGLGAWFYSLALQYVPPTVATPIGASNPVLASLFSTLVYKDKIEPAQWAGIVFAVGGSVLVAL</sequence>
<keyword evidence="1" id="KW-0812">Transmembrane</keyword>
<feature type="transmembrane region" description="Helical" evidence="1">
    <location>
        <begin position="221"/>
        <end position="238"/>
    </location>
</feature>
<feature type="transmembrane region" description="Helical" evidence="1">
    <location>
        <begin position="66"/>
        <end position="86"/>
    </location>
</feature>
<feature type="transmembrane region" description="Helical" evidence="1">
    <location>
        <begin position="98"/>
        <end position="115"/>
    </location>
</feature>
<dbReference type="InterPro" id="IPR000620">
    <property type="entry name" value="EamA_dom"/>
</dbReference>
<dbReference type="GeneID" id="90984282"/>
<feature type="transmembrane region" description="Helical" evidence="1">
    <location>
        <begin position="276"/>
        <end position="292"/>
    </location>
</feature>
<dbReference type="Proteomes" id="UP000027665">
    <property type="component" value="Unassembled WGS sequence"/>
</dbReference>
<dbReference type="EMBL" id="JMKI01000045">
    <property type="protein sequence ID" value="KEJ91567.1"/>
    <property type="molecule type" value="Genomic_DNA"/>
</dbReference>
<evidence type="ECO:0000313" key="4">
    <source>
        <dbReference type="Proteomes" id="UP000027665"/>
    </source>
</evidence>
<feature type="transmembrane region" description="Helical" evidence="1">
    <location>
        <begin position="36"/>
        <end position="54"/>
    </location>
</feature>
<keyword evidence="1" id="KW-1133">Transmembrane helix</keyword>
<accession>A0A073J1K3</accession>
<feature type="domain" description="EamA" evidence="2">
    <location>
        <begin position="151"/>
        <end position="292"/>
    </location>
</feature>
<comment type="caution">
    <text evidence="3">The sequence shown here is derived from an EMBL/GenBank/DDBJ whole genome shotgun (WGS) entry which is preliminary data.</text>
</comment>
<dbReference type="PANTHER" id="PTHR22911:SF137">
    <property type="entry name" value="SOLUTE CARRIER FAMILY 35 MEMBER G2-RELATED"/>
    <property type="match status" value="1"/>
</dbReference>
<dbReference type="Pfam" id="PF00892">
    <property type="entry name" value="EamA"/>
    <property type="match status" value="2"/>
</dbReference>
<evidence type="ECO:0000259" key="2">
    <source>
        <dbReference type="Pfam" id="PF00892"/>
    </source>
</evidence>
<gene>
    <name evidence="3" type="ORF">EH55_09165</name>
</gene>
<dbReference type="AlphaFoldDB" id="A0A073J1K3"/>
<feature type="transmembrane region" description="Helical" evidence="1">
    <location>
        <begin position="180"/>
        <end position="200"/>
    </location>
</feature>
<dbReference type="PANTHER" id="PTHR22911">
    <property type="entry name" value="ACYL-MALONYL CONDENSING ENZYME-RELATED"/>
    <property type="match status" value="1"/>
</dbReference>
<evidence type="ECO:0000313" key="3">
    <source>
        <dbReference type="EMBL" id="KEJ91567.1"/>
    </source>
</evidence>
<organism evidence="3 4">
    <name type="scientific">Synergistes jonesii</name>
    <dbReference type="NCBI Taxonomy" id="2754"/>
    <lineage>
        <taxon>Bacteria</taxon>
        <taxon>Thermotogati</taxon>
        <taxon>Synergistota</taxon>
        <taxon>Synergistia</taxon>
        <taxon>Synergistales</taxon>
        <taxon>Synergistaceae</taxon>
        <taxon>Synergistes</taxon>
    </lineage>
</organism>
<dbReference type="eggNOG" id="COG0697">
    <property type="taxonomic scope" value="Bacteria"/>
</dbReference>
<protein>
    <recommendedName>
        <fullName evidence="2">EamA domain-containing protein</fullName>
    </recommendedName>
</protein>
<dbReference type="GO" id="GO:0016020">
    <property type="term" value="C:membrane"/>
    <property type="evidence" value="ECO:0007669"/>
    <property type="project" value="InterPro"/>
</dbReference>
<feature type="transmembrane region" description="Helical" evidence="1">
    <location>
        <begin position="121"/>
        <end position="138"/>
    </location>
</feature>
<reference evidence="3 4" key="1">
    <citation type="submission" date="2014-04" db="EMBL/GenBank/DDBJ databases">
        <title>Draft Genome Sequence of Synergistes jonesii.</title>
        <authorList>
            <person name="Coil D.A."/>
            <person name="Eisen J.A."/>
            <person name="Holland-Moritz H.E."/>
        </authorList>
    </citation>
    <scope>NUCLEOTIDE SEQUENCE [LARGE SCALE GENOMIC DNA]</scope>
    <source>
        <strain evidence="3 4">78-1</strain>
    </source>
</reference>